<sequence length="65" mass="6964">MEVSHTLCLAVLATGSNTVQLPGTHSTKILIGFVNHLVNFCGMAVTSIRHSIHRSLPLPLAEEIS</sequence>
<proteinExistence type="predicted"/>
<accession>A0A5B7G110</accession>
<name>A0A5B7G110_PORTR</name>
<reference evidence="1 2" key="1">
    <citation type="submission" date="2019-05" db="EMBL/GenBank/DDBJ databases">
        <title>Another draft genome of Portunus trituberculatus and its Hox gene families provides insights of decapod evolution.</title>
        <authorList>
            <person name="Jeong J.-H."/>
            <person name="Song I."/>
            <person name="Kim S."/>
            <person name="Choi T."/>
            <person name="Kim D."/>
            <person name="Ryu S."/>
            <person name="Kim W."/>
        </authorList>
    </citation>
    <scope>NUCLEOTIDE SEQUENCE [LARGE SCALE GENOMIC DNA]</scope>
    <source>
        <tissue evidence="1">Muscle</tissue>
    </source>
</reference>
<dbReference type="EMBL" id="VSRR010011679">
    <property type="protein sequence ID" value="MPC53511.1"/>
    <property type="molecule type" value="Genomic_DNA"/>
</dbReference>
<evidence type="ECO:0000313" key="1">
    <source>
        <dbReference type="EMBL" id="MPC53511.1"/>
    </source>
</evidence>
<evidence type="ECO:0000313" key="2">
    <source>
        <dbReference type="Proteomes" id="UP000324222"/>
    </source>
</evidence>
<dbReference type="AlphaFoldDB" id="A0A5B7G110"/>
<gene>
    <name evidence="1" type="ORF">E2C01_047405</name>
</gene>
<comment type="caution">
    <text evidence="1">The sequence shown here is derived from an EMBL/GenBank/DDBJ whole genome shotgun (WGS) entry which is preliminary data.</text>
</comment>
<protein>
    <submittedName>
        <fullName evidence="1">Uncharacterized protein</fullName>
    </submittedName>
</protein>
<organism evidence="1 2">
    <name type="scientific">Portunus trituberculatus</name>
    <name type="common">Swimming crab</name>
    <name type="synonym">Neptunus trituberculatus</name>
    <dbReference type="NCBI Taxonomy" id="210409"/>
    <lineage>
        <taxon>Eukaryota</taxon>
        <taxon>Metazoa</taxon>
        <taxon>Ecdysozoa</taxon>
        <taxon>Arthropoda</taxon>
        <taxon>Crustacea</taxon>
        <taxon>Multicrustacea</taxon>
        <taxon>Malacostraca</taxon>
        <taxon>Eumalacostraca</taxon>
        <taxon>Eucarida</taxon>
        <taxon>Decapoda</taxon>
        <taxon>Pleocyemata</taxon>
        <taxon>Brachyura</taxon>
        <taxon>Eubrachyura</taxon>
        <taxon>Portunoidea</taxon>
        <taxon>Portunidae</taxon>
        <taxon>Portuninae</taxon>
        <taxon>Portunus</taxon>
    </lineage>
</organism>
<dbReference type="Proteomes" id="UP000324222">
    <property type="component" value="Unassembled WGS sequence"/>
</dbReference>
<keyword evidence="2" id="KW-1185">Reference proteome</keyword>